<evidence type="ECO:0000256" key="14">
    <source>
        <dbReference type="ARBA" id="ARBA00055515"/>
    </source>
</evidence>
<dbReference type="VEuPathDB" id="FungiDB:DIURU_005716"/>
<evidence type="ECO:0000259" key="16">
    <source>
        <dbReference type="Pfam" id="PF01817"/>
    </source>
</evidence>
<dbReference type="NCBIfam" id="TIGR01802">
    <property type="entry name" value="CM_pl-yst"/>
    <property type="match status" value="1"/>
</dbReference>
<comment type="function">
    <text evidence="14">Catalyzes the Claisen rearrangement of chorismate to prephenate. Acts at the first branch point in the aromatic amino acid pathway where it steers biosynthesis towards phenylalanine and tyrosine, and away from tryptophan.</text>
</comment>
<dbReference type="InterPro" id="IPR008238">
    <property type="entry name" value="Chorismate_mutase_AroQ_euk"/>
</dbReference>
<keyword evidence="6" id="KW-0963">Cytoplasm</keyword>
<dbReference type="PANTHER" id="PTHR21145:SF12">
    <property type="entry name" value="CHORISMATE MUTASE"/>
    <property type="match status" value="1"/>
</dbReference>
<dbReference type="OrthoDB" id="191918at2759"/>
<evidence type="ECO:0000256" key="8">
    <source>
        <dbReference type="ARBA" id="ARBA00022533"/>
    </source>
</evidence>
<accession>A0A642UCH5</accession>
<dbReference type="Gene3D" id="1.10.590.10">
    <property type="entry name" value="Chorismate mutase, AroQ class superfamily, eukaryotic"/>
    <property type="match status" value="1"/>
</dbReference>
<evidence type="ECO:0000256" key="5">
    <source>
        <dbReference type="ARBA" id="ARBA00020296"/>
    </source>
</evidence>
<comment type="caution">
    <text evidence="17">The sequence shown here is derived from an EMBL/GenBank/DDBJ whole genome shotgun (WGS) entry which is preliminary data.</text>
</comment>
<dbReference type="InterPro" id="IPR036263">
    <property type="entry name" value="Chorismate_II_sf"/>
</dbReference>
<dbReference type="SUPFAM" id="SSF48600">
    <property type="entry name" value="Chorismate mutase II"/>
    <property type="match status" value="1"/>
</dbReference>
<dbReference type="GO" id="GO:0009094">
    <property type="term" value="P:L-phenylalanine biosynthetic process"/>
    <property type="evidence" value="ECO:0007669"/>
    <property type="project" value="UniProtKB-KW"/>
</dbReference>
<evidence type="ECO:0000256" key="12">
    <source>
        <dbReference type="ARBA" id="ARBA00023235"/>
    </source>
</evidence>
<dbReference type="GO" id="GO:0046417">
    <property type="term" value="P:chorismate metabolic process"/>
    <property type="evidence" value="ECO:0007669"/>
    <property type="project" value="InterPro"/>
</dbReference>
<evidence type="ECO:0000256" key="7">
    <source>
        <dbReference type="ARBA" id="ARBA00022498"/>
    </source>
</evidence>
<dbReference type="Proteomes" id="UP000449547">
    <property type="component" value="Unassembled WGS sequence"/>
</dbReference>
<dbReference type="AlphaFoldDB" id="A0A642UCH5"/>
<comment type="subcellular location">
    <subcellularLocation>
        <location evidence="1">Cytoplasm</location>
    </subcellularLocation>
</comment>
<dbReference type="InterPro" id="IPR002701">
    <property type="entry name" value="CM_II_prokaryot"/>
</dbReference>
<comment type="subunit">
    <text evidence="3">Homodimer.</text>
</comment>
<evidence type="ECO:0000313" key="17">
    <source>
        <dbReference type="EMBL" id="KAA8896704.1"/>
    </source>
</evidence>
<dbReference type="GO" id="GO:0005737">
    <property type="term" value="C:cytoplasm"/>
    <property type="evidence" value="ECO:0007669"/>
    <property type="project" value="UniProtKB-SubCell"/>
</dbReference>
<dbReference type="EC" id="5.4.99.5" evidence="4 15"/>
<evidence type="ECO:0000256" key="1">
    <source>
        <dbReference type="ARBA" id="ARBA00004496"/>
    </source>
</evidence>
<name>A0A642UCH5_DIURU</name>
<keyword evidence="11" id="KW-0584">Phenylalanine biosynthesis</keyword>
<keyword evidence="18" id="KW-1185">Reference proteome</keyword>
<dbReference type="EMBL" id="SWFT01000163">
    <property type="protein sequence ID" value="KAA8896704.1"/>
    <property type="molecule type" value="Genomic_DNA"/>
</dbReference>
<dbReference type="RefSeq" id="XP_034009564.1">
    <property type="nucleotide sequence ID" value="XM_034158729.1"/>
</dbReference>
<comment type="catalytic activity">
    <reaction evidence="13">
        <text>chorismate = prephenate</text>
        <dbReference type="Rhea" id="RHEA:13897"/>
        <dbReference type="ChEBI" id="CHEBI:29748"/>
        <dbReference type="ChEBI" id="CHEBI:29934"/>
        <dbReference type="EC" id="5.4.99.5"/>
    </reaction>
    <physiologicalReaction direction="left-to-right" evidence="13">
        <dbReference type="Rhea" id="RHEA:13898"/>
    </physiologicalReaction>
</comment>
<organism evidence="17 18">
    <name type="scientific">Diutina rugosa</name>
    <name type="common">Yeast</name>
    <name type="synonym">Candida rugosa</name>
    <dbReference type="NCBI Taxonomy" id="5481"/>
    <lineage>
        <taxon>Eukaryota</taxon>
        <taxon>Fungi</taxon>
        <taxon>Dikarya</taxon>
        <taxon>Ascomycota</taxon>
        <taxon>Saccharomycotina</taxon>
        <taxon>Pichiomycetes</taxon>
        <taxon>Debaryomycetaceae</taxon>
        <taxon>Diutina</taxon>
    </lineage>
</organism>
<dbReference type="GO" id="GO:0006571">
    <property type="term" value="P:tyrosine biosynthetic process"/>
    <property type="evidence" value="ECO:0007669"/>
    <property type="project" value="UniProtKB-KW"/>
</dbReference>
<dbReference type="UniPathway" id="UPA00120">
    <property type="reaction ID" value="UER00203"/>
</dbReference>
<dbReference type="FunFam" id="1.10.590.10:FF:000002">
    <property type="entry name" value="Chorismate mutase"/>
    <property type="match status" value="1"/>
</dbReference>
<dbReference type="GeneID" id="54784367"/>
<evidence type="ECO:0000256" key="4">
    <source>
        <dbReference type="ARBA" id="ARBA00012404"/>
    </source>
</evidence>
<evidence type="ECO:0000256" key="9">
    <source>
        <dbReference type="ARBA" id="ARBA00022605"/>
    </source>
</evidence>
<dbReference type="InterPro" id="IPR037039">
    <property type="entry name" value="CM_AroQ_sf_eucaryotic"/>
</dbReference>
<dbReference type="GO" id="GO:0004106">
    <property type="term" value="F:chorismate mutase activity"/>
    <property type="evidence" value="ECO:0007669"/>
    <property type="project" value="UniProtKB-UniRule"/>
</dbReference>
<evidence type="ECO:0000256" key="10">
    <source>
        <dbReference type="ARBA" id="ARBA00023141"/>
    </source>
</evidence>
<feature type="domain" description="Chorismate mutase" evidence="16">
    <location>
        <begin position="151"/>
        <end position="257"/>
    </location>
</feature>
<keyword evidence="12 15" id="KW-0413">Isomerase</keyword>
<comment type="pathway">
    <text evidence="2">Metabolic intermediate biosynthesis; prephenate biosynthesis; prephenate from chorismate: step 1/1.</text>
</comment>
<keyword evidence="10 15" id="KW-0057">Aromatic amino acid biosynthesis</keyword>
<evidence type="ECO:0000256" key="15">
    <source>
        <dbReference type="PIRNR" id="PIRNR017318"/>
    </source>
</evidence>
<protein>
    <recommendedName>
        <fullName evidence="5 15">Chorismate mutase</fullName>
        <ecNumber evidence="4 15">5.4.99.5</ecNumber>
    </recommendedName>
</protein>
<dbReference type="OMA" id="FLDWALM"/>
<keyword evidence="7" id="KW-0827">Tyrosine biosynthesis</keyword>
<evidence type="ECO:0000313" key="18">
    <source>
        <dbReference type="Proteomes" id="UP000449547"/>
    </source>
</evidence>
<dbReference type="PANTHER" id="PTHR21145">
    <property type="entry name" value="CHORISMATE MUTASE"/>
    <property type="match status" value="1"/>
</dbReference>
<reference evidence="17 18" key="1">
    <citation type="submission" date="2019-07" db="EMBL/GenBank/DDBJ databases">
        <title>Genome assembly of two rare yeast pathogens: Diutina rugosa and Trichomonascus ciferrii.</title>
        <authorList>
            <person name="Mixao V."/>
            <person name="Saus E."/>
            <person name="Hansen A."/>
            <person name="Lass-Flor C."/>
            <person name="Gabaldon T."/>
        </authorList>
    </citation>
    <scope>NUCLEOTIDE SEQUENCE [LARGE SCALE GENOMIC DNA]</scope>
    <source>
        <strain evidence="17 18">CBS 613</strain>
    </source>
</reference>
<gene>
    <name evidence="17" type="ORF">DIURU_005716</name>
</gene>
<dbReference type="Pfam" id="PF01817">
    <property type="entry name" value="CM_2"/>
    <property type="match status" value="1"/>
</dbReference>
<dbReference type="PIRSF" id="PIRSF017318">
    <property type="entry name" value="Chor_mut_AroQ_eu"/>
    <property type="match status" value="1"/>
</dbReference>
<evidence type="ECO:0000256" key="2">
    <source>
        <dbReference type="ARBA" id="ARBA00004817"/>
    </source>
</evidence>
<keyword evidence="8" id="KW-0021">Allosteric enzyme</keyword>
<evidence type="ECO:0000256" key="6">
    <source>
        <dbReference type="ARBA" id="ARBA00022490"/>
    </source>
</evidence>
<evidence type="ECO:0000256" key="13">
    <source>
        <dbReference type="ARBA" id="ARBA00023979"/>
    </source>
</evidence>
<sequence length="269" mass="30840">MIPSLVRRYAMDFMKKDTVLNLANIRNALVRMEDTIVFALIERSQFFSSPSVYQRNKFNIPDFDGTFLEWTLLQQEKAHSQIRRFEAPDETPFFPDQILPPILPPINYPKVLANYSDEVNANNEIMDFYINDIVPQIAAAEGEQPENLGSVACCDIECLQAISRRIHFGKMVAEAKFQGDRELYTKLIKAQDAKGIEESITNSAVEAKILERLIEKGKSYGTDPSLKYSQNPQSKVDPEVIAKLYKDWIIPLTKKVEVDYLLRRLEDAD</sequence>
<evidence type="ECO:0000256" key="3">
    <source>
        <dbReference type="ARBA" id="ARBA00011738"/>
    </source>
</evidence>
<proteinExistence type="predicted"/>
<evidence type="ECO:0000256" key="11">
    <source>
        <dbReference type="ARBA" id="ARBA00023222"/>
    </source>
</evidence>
<keyword evidence="9 15" id="KW-0028">Amino-acid biosynthesis</keyword>
<dbReference type="PROSITE" id="PS51169">
    <property type="entry name" value="CHORISMATE_MUT_3"/>
    <property type="match status" value="1"/>
</dbReference>